<sequence length="68" mass="7493">MGSDDLDKLARGLTEAQRKAILGGRVHDCYVNHPVGTRCPNCVSWPFKKGGAAEFRLALKAHIERTTQ</sequence>
<accession>A0A6J5KGZ8</accession>
<evidence type="ECO:0000313" key="1">
    <source>
        <dbReference type="EMBL" id="CAB4120785.1"/>
    </source>
</evidence>
<reference evidence="1" key="1">
    <citation type="submission" date="2020-04" db="EMBL/GenBank/DDBJ databases">
        <authorList>
            <person name="Chiriac C."/>
            <person name="Salcher M."/>
            <person name="Ghai R."/>
            <person name="Kavagutti S V."/>
        </authorList>
    </citation>
    <scope>NUCLEOTIDE SEQUENCE</scope>
</reference>
<name>A0A6J5KGZ8_9CAUD</name>
<protein>
    <submittedName>
        <fullName evidence="1">Uncharacterized protein</fullName>
    </submittedName>
</protein>
<dbReference type="EMBL" id="LR796135">
    <property type="protein sequence ID" value="CAB4120785.1"/>
    <property type="molecule type" value="Genomic_DNA"/>
</dbReference>
<proteinExistence type="predicted"/>
<gene>
    <name evidence="1" type="ORF">UFOVP5_22</name>
</gene>
<organism evidence="1">
    <name type="scientific">uncultured Caudovirales phage</name>
    <dbReference type="NCBI Taxonomy" id="2100421"/>
    <lineage>
        <taxon>Viruses</taxon>
        <taxon>Duplodnaviria</taxon>
        <taxon>Heunggongvirae</taxon>
        <taxon>Uroviricota</taxon>
        <taxon>Caudoviricetes</taxon>
        <taxon>Peduoviridae</taxon>
        <taxon>Maltschvirus</taxon>
        <taxon>Maltschvirus maltsch</taxon>
    </lineage>
</organism>